<reference evidence="1 2" key="1">
    <citation type="submission" date="2021-01" db="EMBL/GenBank/DDBJ databases">
        <title>FDA dAtabase for Regulatory Grade micrObial Sequences (FDA-ARGOS): Supporting development and validation of Infectious Disease Dx tests.</title>
        <authorList>
            <person name="Sproer C."/>
            <person name="Gronow S."/>
            <person name="Severitt S."/>
            <person name="Schroder I."/>
            <person name="Tallon L."/>
            <person name="Sadzewicz L."/>
            <person name="Zhao X."/>
            <person name="Boylan J."/>
            <person name="Ott S."/>
            <person name="Bowen H."/>
            <person name="Vavikolanu K."/>
            <person name="Mehta A."/>
            <person name="Aluvathingal J."/>
            <person name="Nadendla S."/>
            <person name="Lowell S."/>
            <person name="Myers T."/>
            <person name="Yan Y."/>
            <person name="Sichtig H."/>
        </authorList>
    </citation>
    <scope>NUCLEOTIDE SEQUENCE [LARGE SCALE GENOMIC DNA]</scope>
    <source>
        <strain evidence="1 2">FDAARGOS_1096</strain>
    </source>
</reference>
<name>A0A7T9UHU3_9GAMM</name>
<organism evidence="1 2">
    <name type="scientific">Acinetobacter ursingii</name>
    <dbReference type="NCBI Taxonomy" id="108980"/>
    <lineage>
        <taxon>Bacteria</taxon>
        <taxon>Pseudomonadati</taxon>
        <taxon>Pseudomonadota</taxon>
        <taxon>Gammaproteobacteria</taxon>
        <taxon>Moraxellales</taxon>
        <taxon>Moraxellaceae</taxon>
        <taxon>Acinetobacter</taxon>
    </lineage>
</organism>
<dbReference type="RefSeq" id="WP_004996894.1">
    <property type="nucleotide sequence ID" value="NZ_BKGH01000129.1"/>
</dbReference>
<dbReference type="Proteomes" id="UP000595320">
    <property type="component" value="Chromosome"/>
</dbReference>
<protein>
    <submittedName>
        <fullName evidence="1">Uncharacterized protein</fullName>
    </submittedName>
</protein>
<dbReference type="EMBL" id="CP068176">
    <property type="protein sequence ID" value="QQT86062.1"/>
    <property type="molecule type" value="Genomic_DNA"/>
</dbReference>
<dbReference type="AlphaFoldDB" id="A0A7T9UHU3"/>
<dbReference type="GeneID" id="66212088"/>
<sequence length="76" mass="8759">MGISSAKEVNQQIEAFEAKGEKAKVLEIGYKTYANLVADDKFADKLIESNQNTKQKYYKKIKIRLVTEKHYFEVKG</sequence>
<gene>
    <name evidence="1" type="ORF">I6I53_14455</name>
</gene>
<evidence type="ECO:0000313" key="2">
    <source>
        <dbReference type="Proteomes" id="UP000595320"/>
    </source>
</evidence>
<accession>A0A7T9UHU3</accession>
<proteinExistence type="predicted"/>
<evidence type="ECO:0000313" key="1">
    <source>
        <dbReference type="EMBL" id="QQT86062.1"/>
    </source>
</evidence>